<dbReference type="InterPro" id="IPR051515">
    <property type="entry name" value="IRG"/>
</dbReference>
<organism evidence="2 3">
    <name type="scientific">Brachionus calyciflorus</name>
    <dbReference type="NCBI Taxonomy" id="104777"/>
    <lineage>
        <taxon>Eukaryota</taxon>
        <taxon>Metazoa</taxon>
        <taxon>Spiralia</taxon>
        <taxon>Gnathifera</taxon>
        <taxon>Rotifera</taxon>
        <taxon>Eurotatoria</taxon>
        <taxon>Monogononta</taxon>
        <taxon>Pseudotrocha</taxon>
        <taxon>Ploima</taxon>
        <taxon>Brachionidae</taxon>
        <taxon>Brachionus</taxon>
    </lineage>
</organism>
<gene>
    <name evidence="2" type="ORF">OXX778_LOCUS3978</name>
</gene>
<feature type="compositionally biased region" description="Basic and acidic residues" evidence="1">
    <location>
        <begin position="1"/>
        <end position="18"/>
    </location>
</feature>
<evidence type="ECO:0000313" key="3">
    <source>
        <dbReference type="Proteomes" id="UP000663879"/>
    </source>
</evidence>
<proteinExistence type="predicted"/>
<evidence type="ECO:0000313" key="2">
    <source>
        <dbReference type="EMBL" id="CAF0752188.1"/>
    </source>
</evidence>
<dbReference type="GO" id="GO:0016020">
    <property type="term" value="C:membrane"/>
    <property type="evidence" value="ECO:0007669"/>
    <property type="project" value="InterPro"/>
</dbReference>
<dbReference type="PANTHER" id="PTHR32341">
    <property type="entry name" value="INTERFERON-INDUCIBLE GTPASE"/>
    <property type="match status" value="1"/>
</dbReference>
<name>A0A813PQJ9_9BILA</name>
<feature type="region of interest" description="Disordered" evidence="1">
    <location>
        <begin position="1"/>
        <end position="20"/>
    </location>
</feature>
<accession>A0A813PQJ9</accession>
<dbReference type="AlphaFoldDB" id="A0A813PQJ9"/>
<keyword evidence="3" id="KW-1185">Reference proteome</keyword>
<reference evidence="2" key="1">
    <citation type="submission" date="2021-02" db="EMBL/GenBank/DDBJ databases">
        <authorList>
            <person name="Nowell W R."/>
        </authorList>
    </citation>
    <scope>NUCLEOTIDE SEQUENCE</scope>
    <source>
        <strain evidence="2">Ploen Becks lab</strain>
    </source>
</reference>
<sequence length="373" mass="42597">MQAHNETNKNPKNTKEVTKATSVSGYGNLNDWKYTKLNIGIFGDVNDDLKQVLIDKLTSYGPQALSLDIRYRIFEHRNNSRLQVWDLNPDKEINQTNFDYFLSQNNLNSFDILILFRKDTFTDFDQKISDYLKSKGFTVLLVGVKENVDIKISPRIHQKVYIISKDELDKLSEDIYENLSNEKLEAFVLSIDPLSKEIIQKKTEILIKRSTTVSAKSSLFGSLISGPGFAIVADIFILSAEIWFYRKQLGLTDENLEKISKNTRSAYEKFMDSVTRNKYGTYVFLKDINAISSALIRTIPTIIASDVFETLKFLPVVGTVLHGTVSIAASKSTLIQILDELSKLAINVQQLTNPNKQQIYRNDQSRAYQSIRY</sequence>
<dbReference type="InterPro" id="IPR007743">
    <property type="entry name" value="Immunity-related_GTPase-like"/>
</dbReference>
<dbReference type="PANTHER" id="PTHR32341:SF10">
    <property type="entry name" value="INTERFERON-INDUCIBLE GTPASE 5"/>
    <property type="match status" value="1"/>
</dbReference>
<dbReference type="EMBL" id="CAJNOC010000375">
    <property type="protein sequence ID" value="CAF0752188.1"/>
    <property type="molecule type" value="Genomic_DNA"/>
</dbReference>
<dbReference type="Proteomes" id="UP000663879">
    <property type="component" value="Unassembled WGS sequence"/>
</dbReference>
<comment type="caution">
    <text evidence="2">The sequence shown here is derived from an EMBL/GenBank/DDBJ whole genome shotgun (WGS) entry which is preliminary data.</text>
</comment>
<evidence type="ECO:0000256" key="1">
    <source>
        <dbReference type="SAM" id="MobiDB-lite"/>
    </source>
</evidence>
<protein>
    <submittedName>
        <fullName evidence="2">Uncharacterized protein</fullName>
    </submittedName>
</protein>
<dbReference type="OrthoDB" id="10003175at2759"/>
<dbReference type="GO" id="GO:0005525">
    <property type="term" value="F:GTP binding"/>
    <property type="evidence" value="ECO:0007669"/>
    <property type="project" value="InterPro"/>
</dbReference>
<dbReference type="Pfam" id="PF05049">
    <property type="entry name" value="IIGP"/>
    <property type="match status" value="1"/>
</dbReference>